<dbReference type="PROSITE" id="PS51352">
    <property type="entry name" value="THIOREDOXIN_2"/>
    <property type="match status" value="1"/>
</dbReference>
<dbReference type="Proteomes" id="UP001424459">
    <property type="component" value="Unassembled WGS sequence"/>
</dbReference>
<protein>
    <recommendedName>
        <fullName evidence="2">thioredoxin-dependent peroxiredoxin</fullName>
        <ecNumber evidence="2">1.11.1.24</ecNumber>
    </recommendedName>
    <alternativeName>
        <fullName evidence="8">Thioredoxin peroxidase</fullName>
    </alternativeName>
    <alternativeName>
        <fullName evidence="10">Thioredoxin-dependent peroxiredoxin Bcp</fullName>
    </alternativeName>
</protein>
<dbReference type="SUPFAM" id="SSF52833">
    <property type="entry name" value="Thioredoxin-like"/>
    <property type="match status" value="1"/>
</dbReference>
<comment type="similarity">
    <text evidence="9">Belongs to the peroxiredoxin family. BCP/PrxQ subfamily.</text>
</comment>
<dbReference type="EC" id="1.11.1.24" evidence="2"/>
<feature type="signal peptide" evidence="12">
    <location>
        <begin position="1"/>
        <end position="20"/>
    </location>
</feature>
<feature type="domain" description="Thioredoxin" evidence="13">
    <location>
        <begin position="22"/>
        <end position="173"/>
    </location>
</feature>
<evidence type="ECO:0000256" key="11">
    <source>
        <dbReference type="ARBA" id="ARBA00049091"/>
    </source>
</evidence>
<evidence type="ECO:0000256" key="4">
    <source>
        <dbReference type="ARBA" id="ARBA00022862"/>
    </source>
</evidence>
<dbReference type="PANTHER" id="PTHR42801">
    <property type="entry name" value="THIOREDOXIN-DEPENDENT PEROXIDE REDUCTASE"/>
    <property type="match status" value="1"/>
</dbReference>
<evidence type="ECO:0000256" key="2">
    <source>
        <dbReference type="ARBA" id="ARBA00013017"/>
    </source>
</evidence>
<dbReference type="CDD" id="cd03017">
    <property type="entry name" value="PRX_BCP"/>
    <property type="match status" value="1"/>
</dbReference>
<evidence type="ECO:0000256" key="9">
    <source>
        <dbReference type="ARBA" id="ARBA00038489"/>
    </source>
</evidence>
<keyword evidence="7" id="KW-0676">Redox-active center</keyword>
<comment type="catalytic activity">
    <reaction evidence="11">
        <text>a hydroperoxide + [thioredoxin]-dithiol = an alcohol + [thioredoxin]-disulfide + H2O</text>
        <dbReference type="Rhea" id="RHEA:62620"/>
        <dbReference type="Rhea" id="RHEA-COMP:10698"/>
        <dbReference type="Rhea" id="RHEA-COMP:10700"/>
        <dbReference type="ChEBI" id="CHEBI:15377"/>
        <dbReference type="ChEBI" id="CHEBI:29950"/>
        <dbReference type="ChEBI" id="CHEBI:30879"/>
        <dbReference type="ChEBI" id="CHEBI:35924"/>
        <dbReference type="ChEBI" id="CHEBI:50058"/>
        <dbReference type="EC" id="1.11.1.24"/>
    </reaction>
</comment>
<evidence type="ECO:0000313" key="14">
    <source>
        <dbReference type="EMBL" id="GAA4031782.1"/>
    </source>
</evidence>
<keyword evidence="6" id="KW-1015">Disulfide bond</keyword>
<reference evidence="15" key="1">
    <citation type="journal article" date="2019" name="Int. J. Syst. Evol. Microbiol.">
        <title>The Global Catalogue of Microorganisms (GCM) 10K type strain sequencing project: providing services to taxonomists for standard genome sequencing and annotation.</title>
        <authorList>
            <consortium name="The Broad Institute Genomics Platform"/>
            <consortium name="The Broad Institute Genome Sequencing Center for Infectious Disease"/>
            <person name="Wu L."/>
            <person name="Ma J."/>
        </authorList>
    </citation>
    <scope>NUCLEOTIDE SEQUENCE [LARGE SCALE GENOMIC DNA]</scope>
    <source>
        <strain evidence="15">JCM 17564</strain>
    </source>
</reference>
<keyword evidence="12" id="KW-0732">Signal</keyword>
<keyword evidence="5" id="KW-0560">Oxidoreductase</keyword>
<evidence type="ECO:0000256" key="5">
    <source>
        <dbReference type="ARBA" id="ARBA00023002"/>
    </source>
</evidence>
<proteinExistence type="inferred from homology"/>
<evidence type="ECO:0000256" key="8">
    <source>
        <dbReference type="ARBA" id="ARBA00032824"/>
    </source>
</evidence>
<comment type="caution">
    <text evidence="14">The sequence shown here is derived from an EMBL/GenBank/DDBJ whole genome shotgun (WGS) entry which is preliminary data.</text>
</comment>
<evidence type="ECO:0000256" key="1">
    <source>
        <dbReference type="ARBA" id="ARBA00003330"/>
    </source>
</evidence>
<dbReference type="InterPro" id="IPR050924">
    <property type="entry name" value="Peroxiredoxin_BCP/PrxQ"/>
</dbReference>
<evidence type="ECO:0000256" key="7">
    <source>
        <dbReference type="ARBA" id="ARBA00023284"/>
    </source>
</evidence>
<dbReference type="PANTHER" id="PTHR42801:SF4">
    <property type="entry name" value="AHPC_TSA FAMILY PROTEIN"/>
    <property type="match status" value="1"/>
</dbReference>
<dbReference type="Pfam" id="PF00578">
    <property type="entry name" value="AhpC-TSA"/>
    <property type="match status" value="1"/>
</dbReference>
<name>A0ABP7TV66_9SPHN</name>
<dbReference type="RefSeq" id="WP_344695855.1">
    <property type="nucleotide sequence ID" value="NZ_BAABBR010000001.1"/>
</dbReference>
<dbReference type="PROSITE" id="PS51257">
    <property type="entry name" value="PROKAR_LIPOPROTEIN"/>
    <property type="match status" value="1"/>
</dbReference>
<dbReference type="Gene3D" id="3.40.30.10">
    <property type="entry name" value="Glutaredoxin"/>
    <property type="match status" value="1"/>
</dbReference>
<keyword evidence="15" id="KW-1185">Reference proteome</keyword>
<gene>
    <name evidence="14" type="ORF">GCM10022281_09220</name>
</gene>
<evidence type="ECO:0000256" key="10">
    <source>
        <dbReference type="ARBA" id="ARBA00042639"/>
    </source>
</evidence>
<dbReference type="InterPro" id="IPR013766">
    <property type="entry name" value="Thioredoxin_domain"/>
</dbReference>
<feature type="chain" id="PRO_5046965537" description="thioredoxin-dependent peroxiredoxin" evidence="12">
    <location>
        <begin position="21"/>
        <end position="175"/>
    </location>
</feature>
<evidence type="ECO:0000256" key="12">
    <source>
        <dbReference type="SAM" id="SignalP"/>
    </source>
</evidence>
<dbReference type="InterPro" id="IPR000866">
    <property type="entry name" value="AhpC/TSA"/>
</dbReference>
<comment type="function">
    <text evidence="1">Thiol-specific peroxidase that catalyzes the reduction of hydrogen peroxide and organic hydroperoxides to water and alcohols, respectively. Plays a role in cell protection against oxidative stress by detoxifying peroxides and as sensor of hydrogen peroxide-mediated signaling events.</text>
</comment>
<evidence type="ECO:0000313" key="15">
    <source>
        <dbReference type="Proteomes" id="UP001424459"/>
    </source>
</evidence>
<dbReference type="EMBL" id="BAABBR010000001">
    <property type="protein sequence ID" value="GAA4031782.1"/>
    <property type="molecule type" value="Genomic_DNA"/>
</dbReference>
<organism evidence="14 15">
    <name type="scientific">Sphingomonas rosea</name>
    <dbReference type="NCBI Taxonomy" id="335605"/>
    <lineage>
        <taxon>Bacteria</taxon>
        <taxon>Pseudomonadati</taxon>
        <taxon>Pseudomonadota</taxon>
        <taxon>Alphaproteobacteria</taxon>
        <taxon>Sphingomonadales</taxon>
        <taxon>Sphingomonadaceae</taxon>
        <taxon>Sphingomonas</taxon>
    </lineage>
</organism>
<dbReference type="InterPro" id="IPR036249">
    <property type="entry name" value="Thioredoxin-like_sf"/>
</dbReference>
<evidence type="ECO:0000256" key="6">
    <source>
        <dbReference type="ARBA" id="ARBA00023157"/>
    </source>
</evidence>
<keyword evidence="4" id="KW-0049">Antioxidant</keyword>
<keyword evidence="3" id="KW-0575">Peroxidase</keyword>
<evidence type="ECO:0000259" key="13">
    <source>
        <dbReference type="PROSITE" id="PS51352"/>
    </source>
</evidence>
<accession>A0ABP7TV66</accession>
<sequence length="175" mass="18824">MRRRLLAALLVLTSCAPATAALPVGSKAPDFTTQGALNGREFRLHLAEQLKSGPLVLYFYPKAFTEGCTLEAKAFSDAMPQFRAAGARVVGLSADGLDKLKKFSVEACRGQFPVATASSAIIKAYDVKLPIVPMSNRTSYVIDQSGKVVFVHSDLSWKDHVAQTLAAVQALKAKR</sequence>
<evidence type="ECO:0000256" key="3">
    <source>
        <dbReference type="ARBA" id="ARBA00022559"/>
    </source>
</evidence>